<keyword evidence="1" id="KW-0472">Membrane</keyword>
<dbReference type="Proteomes" id="UP000029964">
    <property type="component" value="Unassembled WGS sequence"/>
</dbReference>
<dbReference type="OrthoDB" id="3642468at2759"/>
<keyword evidence="3" id="KW-1185">Reference proteome</keyword>
<dbReference type="HOGENOM" id="CLU_567461_0_0_1"/>
<feature type="transmembrane region" description="Helical" evidence="1">
    <location>
        <begin position="422"/>
        <end position="446"/>
    </location>
</feature>
<sequence length="511" mass="58150">MEEIYHTISTAVDLWRLPKHSENDIIVATEFWLQHATNKVSVETRKIGPESRDAWLNKRTKGTGDEAQSLLTRFVWLVADDNSKKISLSSPVRDILLERFGLGLADKYFKTFYSGVTGLPRVSTPELDQRAYAFCYAPKIAAIWSHTVSKESPNVETITEGLIFTRSALRKDPLDTSAPGEEEGPLRDLQRFLEVVPWNANACRSPTFPPYLFSLMLSRQMNDTQAGITKSIQQIESRTGYHEFANRNEIGASNGLAELSARASGHAAKLASVKRKGQVVEKLLDFITETVDEEAAYQDRDLHLGGDMLKDNARVLQKRLEMQRIEVEYTLKRVEIQIQALFHLISQYDSINNYELSLWTKDISLTSQRDAASMKTLAVVTMFFLPGSFISALFSTPLFDWDTVDLTQRDSIGVPLTPQFRLYWAVTVPLTLVTFILYSLWLLSLAKQRQTIAKQREERIGQEISRAYEAHDINGQKEAERQRIARTRRRRTLPGEGTIGEPDVRKVWFDA</sequence>
<accession>A0A086T9A2</accession>
<protein>
    <submittedName>
        <fullName evidence="2">Uncharacterized protein</fullName>
    </submittedName>
</protein>
<feature type="transmembrane region" description="Helical" evidence="1">
    <location>
        <begin position="377"/>
        <end position="399"/>
    </location>
</feature>
<keyword evidence="1" id="KW-0812">Transmembrane</keyword>
<dbReference type="AlphaFoldDB" id="A0A086T9A2"/>
<name>A0A086T9A2_HAPC1</name>
<gene>
    <name evidence="2" type="ORF">ACRE_032870</name>
</gene>
<dbReference type="EMBL" id="JPKY01000025">
    <property type="protein sequence ID" value="KFH45934.1"/>
    <property type="molecule type" value="Genomic_DNA"/>
</dbReference>
<organism evidence="2 3">
    <name type="scientific">Hapsidospora chrysogenum (strain ATCC 11550 / CBS 779.69 / DSM 880 / IAM 14645 / JCM 23072 / IMI 49137)</name>
    <name type="common">Acremonium chrysogenum</name>
    <dbReference type="NCBI Taxonomy" id="857340"/>
    <lineage>
        <taxon>Eukaryota</taxon>
        <taxon>Fungi</taxon>
        <taxon>Dikarya</taxon>
        <taxon>Ascomycota</taxon>
        <taxon>Pezizomycotina</taxon>
        <taxon>Sordariomycetes</taxon>
        <taxon>Hypocreomycetidae</taxon>
        <taxon>Hypocreales</taxon>
        <taxon>Bionectriaceae</taxon>
        <taxon>Hapsidospora</taxon>
    </lineage>
</organism>
<reference evidence="3" key="1">
    <citation type="journal article" date="2014" name="Genome Announc.">
        <title>Genome sequence and annotation of Acremonium chrysogenum, producer of the beta-lactam antibiotic cephalosporin C.</title>
        <authorList>
            <person name="Terfehr D."/>
            <person name="Dahlmann T.A."/>
            <person name="Specht T."/>
            <person name="Zadra I."/>
            <person name="Kuernsteiner H."/>
            <person name="Kueck U."/>
        </authorList>
    </citation>
    <scope>NUCLEOTIDE SEQUENCE [LARGE SCALE GENOMIC DNA]</scope>
    <source>
        <strain evidence="3">ATCC 11550 / CBS 779.69 / DSM 880 / IAM 14645 / JCM 23072 / IMI 49137</strain>
    </source>
</reference>
<evidence type="ECO:0000313" key="3">
    <source>
        <dbReference type="Proteomes" id="UP000029964"/>
    </source>
</evidence>
<dbReference type="Gene3D" id="1.20.58.340">
    <property type="entry name" value="Magnesium transport protein CorA, transmembrane region"/>
    <property type="match status" value="1"/>
</dbReference>
<evidence type="ECO:0000313" key="2">
    <source>
        <dbReference type="EMBL" id="KFH45934.1"/>
    </source>
</evidence>
<comment type="caution">
    <text evidence="2">The sequence shown here is derived from an EMBL/GenBank/DDBJ whole genome shotgun (WGS) entry which is preliminary data.</text>
</comment>
<proteinExistence type="predicted"/>
<dbReference type="STRING" id="857340.A0A086T9A2"/>
<evidence type="ECO:0000256" key="1">
    <source>
        <dbReference type="SAM" id="Phobius"/>
    </source>
</evidence>
<keyword evidence="1" id="KW-1133">Transmembrane helix</keyword>